<protein>
    <recommendedName>
        <fullName evidence="4 11">Diacylglycerol O-acyltransferase</fullName>
        <ecNumber evidence="4 11">2.3.1.20</ecNumber>
    </recommendedName>
</protein>
<dbReference type="InterPro" id="IPR004255">
    <property type="entry name" value="O-acyltransferase_WSD1_N"/>
</dbReference>
<feature type="region of interest" description="Disordered" evidence="12">
    <location>
        <begin position="282"/>
        <end position="307"/>
    </location>
</feature>
<evidence type="ECO:0000256" key="6">
    <source>
        <dbReference type="ARBA" id="ARBA00022679"/>
    </source>
</evidence>
<comment type="pathway">
    <text evidence="1 11">Glycerolipid metabolism; triacylglycerol biosynthesis.</text>
</comment>
<evidence type="ECO:0000313" key="15">
    <source>
        <dbReference type="EMBL" id="PPJ35495.1"/>
    </source>
</evidence>
<dbReference type="GO" id="GO:0071731">
    <property type="term" value="P:response to nitric oxide"/>
    <property type="evidence" value="ECO:0007669"/>
    <property type="project" value="TreeGrafter"/>
</dbReference>
<comment type="similarity">
    <text evidence="3 11">Belongs to the long-chain O-acyltransferase family.</text>
</comment>
<dbReference type="Proteomes" id="UP000239874">
    <property type="component" value="Unassembled WGS sequence"/>
</dbReference>
<comment type="catalytic activity">
    <reaction evidence="10 11">
        <text>an acyl-CoA + a 1,2-diacyl-sn-glycerol = a triacyl-sn-glycerol + CoA</text>
        <dbReference type="Rhea" id="RHEA:10868"/>
        <dbReference type="ChEBI" id="CHEBI:17815"/>
        <dbReference type="ChEBI" id="CHEBI:57287"/>
        <dbReference type="ChEBI" id="CHEBI:58342"/>
        <dbReference type="ChEBI" id="CHEBI:64615"/>
        <dbReference type="EC" id="2.3.1.20"/>
    </reaction>
</comment>
<dbReference type="GO" id="GO:0006071">
    <property type="term" value="P:glycerol metabolic process"/>
    <property type="evidence" value="ECO:0007669"/>
    <property type="project" value="UniProtKB-KW"/>
</dbReference>
<dbReference type="GO" id="GO:0004144">
    <property type="term" value="F:diacylglycerol O-acyltransferase activity"/>
    <property type="evidence" value="ECO:0007669"/>
    <property type="project" value="UniProtKB-EC"/>
</dbReference>
<dbReference type="PANTHER" id="PTHR31650:SF1">
    <property type="entry name" value="WAX ESTER SYNTHASE_DIACYLGLYCEROL ACYLTRANSFERASE 4-RELATED"/>
    <property type="match status" value="1"/>
</dbReference>
<name>A0A2S6AJT9_9NOCA</name>
<dbReference type="Gene3D" id="3.30.559.10">
    <property type="entry name" value="Chloramphenicol acetyltransferase-like domain"/>
    <property type="match status" value="1"/>
</dbReference>
<evidence type="ECO:0000259" key="14">
    <source>
        <dbReference type="Pfam" id="PF06974"/>
    </source>
</evidence>
<feature type="compositionally biased region" description="Basic residues" evidence="12">
    <location>
        <begin position="205"/>
        <end position="220"/>
    </location>
</feature>
<dbReference type="SUPFAM" id="SSF52777">
    <property type="entry name" value="CoA-dependent acyltransferases"/>
    <property type="match status" value="2"/>
</dbReference>
<dbReference type="AlphaFoldDB" id="A0A2S6AJT9"/>
<evidence type="ECO:0000256" key="4">
    <source>
        <dbReference type="ARBA" id="ARBA00013244"/>
    </source>
</evidence>
<feature type="region of interest" description="Disordered" evidence="12">
    <location>
        <begin position="59"/>
        <end position="80"/>
    </location>
</feature>
<evidence type="ECO:0000259" key="13">
    <source>
        <dbReference type="Pfam" id="PF03007"/>
    </source>
</evidence>
<dbReference type="InterPro" id="IPR023213">
    <property type="entry name" value="CAT-like_dom_sf"/>
</dbReference>
<evidence type="ECO:0000313" key="16">
    <source>
        <dbReference type="Proteomes" id="UP000239874"/>
    </source>
</evidence>
<dbReference type="EMBL" id="PSZC01000021">
    <property type="protein sequence ID" value="PPJ35495.1"/>
    <property type="molecule type" value="Genomic_DNA"/>
</dbReference>
<reference evidence="15 16" key="1">
    <citation type="submission" date="2018-02" db="EMBL/GenBank/DDBJ databases">
        <title>8 Nocardia nova and 1 Nocardia cyriacigeorgica strain used for evolution to TMP-SMX.</title>
        <authorList>
            <person name="Mehta H."/>
            <person name="Weng J."/>
            <person name="Shamoo Y."/>
        </authorList>
    </citation>
    <scope>NUCLEOTIDE SEQUENCE [LARGE SCALE GENOMIC DNA]</scope>
    <source>
        <strain evidence="15 16">MDA3139</strain>
    </source>
</reference>
<dbReference type="InterPro" id="IPR009721">
    <property type="entry name" value="O-acyltransferase_WSD1_C"/>
</dbReference>
<dbReference type="GO" id="GO:0001666">
    <property type="term" value="P:response to hypoxia"/>
    <property type="evidence" value="ECO:0007669"/>
    <property type="project" value="TreeGrafter"/>
</dbReference>
<dbReference type="Pfam" id="PF06974">
    <property type="entry name" value="WS_DGAT_C"/>
    <property type="match status" value="1"/>
</dbReference>
<feature type="domain" description="O-acyltransferase WSD1 C-terminal" evidence="14">
    <location>
        <begin position="608"/>
        <end position="752"/>
    </location>
</feature>
<dbReference type="PANTHER" id="PTHR31650">
    <property type="entry name" value="O-ACYLTRANSFERASE (WSD1-LIKE) FAMILY PROTEIN"/>
    <property type="match status" value="1"/>
</dbReference>
<dbReference type="Pfam" id="PF03007">
    <property type="entry name" value="WS_DGAT_cat"/>
    <property type="match status" value="1"/>
</dbReference>
<feature type="region of interest" description="Disordered" evidence="12">
    <location>
        <begin position="191"/>
        <end position="231"/>
    </location>
</feature>
<evidence type="ECO:0000256" key="11">
    <source>
        <dbReference type="RuleBase" id="RU361241"/>
    </source>
</evidence>
<evidence type="ECO:0000256" key="5">
    <source>
        <dbReference type="ARBA" id="ARBA00022516"/>
    </source>
</evidence>
<keyword evidence="7 11" id="KW-0319">Glycerol metabolism</keyword>
<evidence type="ECO:0000256" key="3">
    <source>
        <dbReference type="ARBA" id="ARBA00009587"/>
    </source>
</evidence>
<keyword evidence="6 11" id="KW-0808">Transferase</keyword>
<evidence type="ECO:0000256" key="9">
    <source>
        <dbReference type="ARBA" id="ARBA00023315"/>
    </source>
</evidence>
<dbReference type="Gene3D" id="3.30.559.30">
    <property type="entry name" value="Nonribosomal peptide synthetase, condensation domain"/>
    <property type="match status" value="1"/>
</dbReference>
<feature type="compositionally biased region" description="Low complexity" evidence="12">
    <location>
        <begin position="13"/>
        <end position="24"/>
    </location>
</feature>
<evidence type="ECO:0000256" key="8">
    <source>
        <dbReference type="ARBA" id="ARBA00023098"/>
    </source>
</evidence>
<evidence type="ECO:0000256" key="1">
    <source>
        <dbReference type="ARBA" id="ARBA00004771"/>
    </source>
</evidence>
<comment type="caution">
    <text evidence="15">The sequence shown here is derived from an EMBL/GenBank/DDBJ whole genome shotgun (WGS) entry which is preliminary data.</text>
</comment>
<dbReference type="UniPathway" id="UPA00282"/>
<evidence type="ECO:0000256" key="10">
    <source>
        <dbReference type="ARBA" id="ARBA00048109"/>
    </source>
</evidence>
<dbReference type="EC" id="2.3.1.20" evidence="4 11"/>
<organism evidence="15 16">
    <name type="scientific">Nocardia nova</name>
    <dbReference type="NCBI Taxonomy" id="37330"/>
    <lineage>
        <taxon>Bacteria</taxon>
        <taxon>Bacillati</taxon>
        <taxon>Actinomycetota</taxon>
        <taxon>Actinomycetes</taxon>
        <taxon>Mycobacteriales</taxon>
        <taxon>Nocardiaceae</taxon>
        <taxon>Nocardia</taxon>
    </lineage>
</organism>
<evidence type="ECO:0000256" key="12">
    <source>
        <dbReference type="SAM" id="MobiDB-lite"/>
    </source>
</evidence>
<gene>
    <name evidence="15" type="ORF">C5E45_25635</name>
</gene>
<feature type="region of interest" description="Disordered" evidence="12">
    <location>
        <begin position="1"/>
        <end position="27"/>
    </location>
</feature>
<keyword evidence="5 11" id="KW-0444">Lipid biosynthesis</keyword>
<proteinExistence type="inferred from homology"/>
<accession>A0A2S6AJT9</accession>
<evidence type="ECO:0000256" key="2">
    <source>
        <dbReference type="ARBA" id="ARBA00005189"/>
    </source>
</evidence>
<dbReference type="GO" id="GO:0019432">
    <property type="term" value="P:triglyceride biosynthetic process"/>
    <property type="evidence" value="ECO:0007669"/>
    <property type="project" value="UniProtKB-UniPathway"/>
</dbReference>
<dbReference type="GO" id="GO:0005886">
    <property type="term" value="C:plasma membrane"/>
    <property type="evidence" value="ECO:0007669"/>
    <property type="project" value="TreeGrafter"/>
</dbReference>
<dbReference type="InterPro" id="IPR014292">
    <property type="entry name" value="Acyl_transf_WS/DGAT"/>
</dbReference>
<keyword evidence="8 11" id="KW-0443">Lipid metabolism</keyword>
<dbReference type="InterPro" id="IPR045034">
    <property type="entry name" value="O-acyltransferase_WSD1-like"/>
</dbReference>
<sequence>MEPQDQPAHSPPAADGARAGARTAQPGMAVVRDASTVDLQPIRSAAGGSACLVALQDPPRDLRPAAPSQGHTRLQGRMQSPAAVQRLVSGARPLTCLGARRRCDAGDAVGAGTRRRHNSRCGCDRLVYRIHRHRISRPDRHHRSRWAQAAHRVEVRPGGVYGNYGRRLSESVHDLRPEHRLAHQHDHLFARETGPLRPQGDRTQRPHRPVAGRAEKRSRRIQPATPAAPVAHGIHQRVSWLVPHGRGEGGRRLARVAHRLRARDRSGRPHRLRDRATIGVTANTYHPPFPVVPTGRDDEPPPGRRPRMSPTERIFFAAESHKSPQHVAVLARFRFPDDAPDGYVHDLVAAMRAVTTVVAPFNYRLRQSPLRTLRPAWEVLDDDRVDLDYHCRHLALPETGSEREFGALVSHLHSRPLDLTRPLWEWVVIEGFAQRCWALYFKVHHALMDGAGGGLRAKDMLTIDPGDRGVRPIWSLTPTVRPARAATGSRRRGIGQALSITAAVSALTVRMVRDRRRGDADLAVPFAAPRTLLNRRIGTQRRFATQSYDLDRVTALAAASGTTVNEVYLTIVGGGLRRYLHELGQLPDRTLTAATPVNVREHDHTSHNAFTMTVMNLGTDIADPYARLAAVQRSSTRAKTELRRLPAHVVPLSAASFMGPFVVQNLLGLGGRTAPPYNVAVSNVPLFSEDMYLAGSRLEEAYPLAIAFHGVGLFISVFAAAGRFNIGFTGDRDSLPHLQRLAVYTGRALEELEDAVLGKEP</sequence>
<dbReference type="NCBIfam" id="TIGR02946">
    <property type="entry name" value="acyl_WS_DGAT"/>
    <property type="match status" value="1"/>
</dbReference>
<comment type="pathway">
    <text evidence="2">Lipid metabolism.</text>
</comment>
<keyword evidence="9 11" id="KW-0012">Acyltransferase</keyword>
<feature type="domain" description="O-acyltransferase WSD1-like N-terminal" evidence="13">
    <location>
        <begin position="308"/>
        <end position="568"/>
    </location>
</feature>
<evidence type="ECO:0000256" key="7">
    <source>
        <dbReference type="ARBA" id="ARBA00022798"/>
    </source>
</evidence>
<dbReference type="GO" id="GO:0051701">
    <property type="term" value="P:biological process involved in interaction with host"/>
    <property type="evidence" value="ECO:0007669"/>
    <property type="project" value="TreeGrafter"/>
</dbReference>